<dbReference type="InterPro" id="IPR046848">
    <property type="entry name" value="E_motif"/>
</dbReference>
<dbReference type="GO" id="GO:0003723">
    <property type="term" value="F:RNA binding"/>
    <property type="evidence" value="ECO:0007669"/>
    <property type="project" value="InterPro"/>
</dbReference>
<accession>A0A0K9PWN7</accession>
<evidence type="ECO:0000313" key="4">
    <source>
        <dbReference type="EMBL" id="KMZ72610.1"/>
    </source>
</evidence>
<evidence type="ECO:0000313" key="5">
    <source>
        <dbReference type="Proteomes" id="UP000036987"/>
    </source>
</evidence>
<dbReference type="STRING" id="29655.A0A0K9PWN7"/>
<dbReference type="InterPro" id="IPR011990">
    <property type="entry name" value="TPR-like_helical_dom_sf"/>
</dbReference>
<organism evidence="4 5">
    <name type="scientific">Zostera marina</name>
    <name type="common">Eelgrass</name>
    <dbReference type="NCBI Taxonomy" id="29655"/>
    <lineage>
        <taxon>Eukaryota</taxon>
        <taxon>Viridiplantae</taxon>
        <taxon>Streptophyta</taxon>
        <taxon>Embryophyta</taxon>
        <taxon>Tracheophyta</taxon>
        <taxon>Spermatophyta</taxon>
        <taxon>Magnoliopsida</taxon>
        <taxon>Liliopsida</taxon>
        <taxon>Zosteraceae</taxon>
        <taxon>Zostera</taxon>
    </lineage>
</organism>
<proteinExistence type="inferred from homology"/>
<dbReference type="InterPro" id="IPR046960">
    <property type="entry name" value="PPR_At4g14850-like_plant"/>
</dbReference>
<feature type="repeat" description="PPR" evidence="3">
    <location>
        <begin position="210"/>
        <end position="244"/>
    </location>
</feature>
<dbReference type="EMBL" id="LFYR01000624">
    <property type="protein sequence ID" value="KMZ72610.1"/>
    <property type="molecule type" value="Genomic_DNA"/>
</dbReference>
<dbReference type="AlphaFoldDB" id="A0A0K9PWN7"/>
<dbReference type="NCBIfam" id="TIGR00756">
    <property type="entry name" value="PPR"/>
    <property type="match status" value="4"/>
</dbReference>
<feature type="repeat" description="PPR" evidence="3">
    <location>
        <begin position="74"/>
        <end position="104"/>
    </location>
</feature>
<dbReference type="FunFam" id="1.25.40.10:FF:000280">
    <property type="entry name" value="Pentatricopeptide repeat-containing protein"/>
    <property type="match status" value="1"/>
</dbReference>
<protein>
    <submittedName>
        <fullName evidence="4">Pentatricopeptide repeat-containing protein</fullName>
    </submittedName>
</protein>
<evidence type="ECO:0000256" key="2">
    <source>
        <dbReference type="ARBA" id="ARBA00061659"/>
    </source>
</evidence>
<gene>
    <name evidence="4" type="ORF">ZOSMA_161G00630</name>
</gene>
<sequence length="533" mass="60665">MPFHDLFRRCSVEIERCIAGRNLKFGRRIHAHLLKTSIINHTFLANQLIHMYAVCGGRLDTDALKVLDEMPHPDIISYNSVISALGRHGRNREALYVFHQMQRSCSFEIAMDIFTAVGIMCACGGLGELGLVKQVHGLMITIGLKLNGVAFNSLMCNYGKCGDFHSSRRVFDRMFSVRDELSWTTMLGVYRHNGQLKDAFWVFETMPVKNVVSWTMLISGYVQNDHEEDALKIFRKMMMQGVIMPNSFTLVSVLNACANLAIIASGKQIHGHIVRSCCIEVDRSGIFLSNALIDMYAKCGEIVLAMLLFEIIPQRDIISWNSMISGFAQHGNVKQAIAIFERMEKSHIAPNHVTFLSVLSACNHAGLLYECRFYFELMEKKYGICPKREHYAVLIDLLGRNSYLKEAVELLEHMPDEGRLSDTRCWGSLLASCRLYGDLDLAKRVSKLLFNLEPENSGRCAMMSNIYAAAGKWEESRTLRGLMRNRGLSKEPGCSWIEVKHMRHTFVSEDKSHPRTEEIYWLLFNLVDQLKEP</sequence>
<dbReference type="Pfam" id="PF01535">
    <property type="entry name" value="PPR"/>
    <property type="match status" value="3"/>
</dbReference>
<dbReference type="InterPro" id="IPR002885">
    <property type="entry name" value="PPR_rpt"/>
</dbReference>
<dbReference type="GO" id="GO:0009451">
    <property type="term" value="P:RNA modification"/>
    <property type="evidence" value="ECO:0000318"/>
    <property type="project" value="GO_Central"/>
</dbReference>
<comment type="similarity">
    <text evidence="2">Belongs to the PPR family. PCMP-E subfamily.</text>
</comment>
<dbReference type="OMA" id="HIAVWGA"/>
<feature type="repeat" description="PPR" evidence="3">
    <location>
        <begin position="147"/>
        <end position="181"/>
    </location>
</feature>
<dbReference type="Pfam" id="PF13041">
    <property type="entry name" value="PPR_2"/>
    <property type="match status" value="2"/>
</dbReference>
<name>A0A0K9PWN7_ZOSMR</name>
<keyword evidence="5" id="KW-1185">Reference proteome</keyword>
<comment type="caution">
    <text evidence="4">The sequence shown here is derived from an EMBL/GenBank/DDBJ whole genome shotgun (WGS) entry which is preliminary data.</text>
</comment>
<dbReference type="Proteomes" id="UP000036987">
    <property type="component" value="Unassembled WGS sequence"/>
</dbReference>
<feature type="repeat" description="PPR" evidence="3">
    <location>
        <begin position="316"/>
        <end position="350"/>
    </location>
</feature>
<reference evidence="5" key="1">
    <citation type="journal article" date="2016" name="Nature">
        <title>The genome of the seagrass Zostera marina reveals angiosperm adaptation to the sea.</title>
        <authorList>
            <person name="Olsen J.L."/>
            <person name="Rouze P."/>
            <person name="Verhelst B."/>
            <person name="Lin Y.-C."/>
            <person name="Bayer T."/>
            <person name="Collen J."/>
            <person name="Dattolo E."/>
            <person name="De Paoli E."/>
            <person name="Dittami S."/>
            <person name="Maumus F."/>
            <person name="Michel G."/>
            <person name="Kersting A."/>
            <person name="Lauritano C."/>
            <person name="Lohaus R."/>
            <person name="Toepel M."/>
            <person name="Tonon T."/>
            <person name="Vanneste K."/>
            <person name="Amirebrahimi M."/>
            <person name="Brakel J."/>
            <person name="Bostroem C."/>
            <person name="Chovatia M."/>
            <person name="Grimwood J."/>
            <person name="Jenkins J.W."/>
            <person name="Jueterbock A."/>
            <person name="Mraz A."/>
            <person name="Stam W.T."/>
            <person name="Tice H."/>
            <person name="Bornberg-Bauer E."/>
            <person name="Green P.J."/>
            <person name="Pearson G.A."/>
            <person name="Procaccini G."/>
            <person name="Duarte C.M."/>
            <person name="Schmutz J."/>
            <person name="Reusch T.B.H."/>
            <person name="Van de Peer Y."/>
        </authorList>
    </citation>
    <scope>NUCLEOTIDE SEQUENCE [LARGE SCALE GENOMIC DNA]</scope>
    <source>
        <strain evidence="5">cv. Finnish</strain>
    </source>
</reference>
<dbReference type="Pfam" id="PF12854">
    <property type="entry name" value="PPR_1"/>
    <property type="match status" value="1"/>
</dbReference>
<dbReference type="OrthoDB" id="185373at2759"/>
<dbReference type="PROSITE" id="PS51375">
    <property type="entry name" value="PPR"/>
    <property type="match status" value="4"/>
</dbReference>
<evidence type="ECO:0000256" key="1">
    <source>
        <dbReference type="ARBA" id="ARBA00022737"/>
    </source>
</evidence>
<dbReference type="PANTHER" id="PTHR47926:SF346">
    <property type="entry name" value="PENTATRICOPEPTIDE REPEAT-CONTAINING PROTEIN"/>
    <property type="match status" value="1"/>
</dbReference>
<keyword evidence="1" id="KW-0677">Repeat</keyword>
<evidence type="ECO:0000256" key="3">
    <source>
        <dbReference type="PROSITE-ProRule" id="PRU00708"/>
    </source>
</evidence>
<dbReference type="PANTHER" id="PTHR47926">
    <property type="entry name" value="PENTATRICOPEPTIDE REPEAT-CONTAINING PROTEIN"/>
    <property type="match status" value="1"/>
</dbReference>
<dbReference type="Gene3D" id="1.25.40.10">
    <property type="entry name" value="Tetratricopeptide repeat domain"/>
    <property type="match status" value="3"/>
</dbReference>
<dbReference type="FunFam" id="1.25.40.10:FF:000031">
    <property type="entry name" value="Pentatricopeptide repeat-containing protein mitochondrial"/>
    <property type="match status" value="1"/>
</dbReference>
<dbReference type="Pfam" id="PF20431">
    <property type="entry name" value="E_motif"/>
    <property type="match status" value="1"/>
</dbReference>